<dbReference type="GO" id="GO:0002250">
    <property type="term" value="P:adaptive immune response"/>
    <property type="evidence" value="ECO:0007669"/>
    <property type="project" value="UniProtKB-KW"/>
</dbReference>
<dbReference type="Gene3D" id="2.60.40.10">
    <property type="entry name" value="Immunoglobulins"/>
    <property type="match status" value="1"/>
</dbReference>
<evidence type="ECO:0000313" key="7">
    <source>
        <dbReference type="Ensembl" id="ENSLBEP00000007682.1"/>
    </source>
</evidence>
<evidence type="ECO:0000256" key="3">
    <source>
        <dbReference type="ARBA" id="ARBA00023170"/>
    </source>
</evidence>
<evidence type="ECO:0000256" key="2">
    <source>
        <dbReference type="ARBA" id="ARBA00023130"/>
    </source>
</evidence>
<keyword evidence="8" id="KW-1185">Reference proteome</keyword>
<evidence type="ECO:0000259" key="6">
    <source>
        <dbReference type="PROSITE" id="PS50835"/>
    </source>
</evidence>
<dbReference type="InterPro" id="IPR007110">
    <property type="entry name" value="Ig-like_dom"/>
</dbReference>
<accession>A0A3Q3ENN7</accession>
<keyword evidence="4" id="KW-0393">Immunoglobulin domain</keyword>
<dbReference type="InterPro" id="IPR003599">
    <property type="entry name" value="Ig_sub"/>
</dbReference>
<name>A0A3Q3ENN7_9LABR</name>
<dbReference type="InterPro" id="IPR013106">
    <property type="entry name" value="Ig_V-set"/>
</dbReference>
<proteinExistence type="predicted"/>
<evidence type="ECO:0000256" key="4">
    <source>
        <dbReference type="ARBA" id="ARBA00023319"/>
    </source>
</evidence>
<keyword evidence="5" id="KW-1279">T cell receptor</keyword>
<dbReference type="Pfam" id="PF07686">
    <property type="entry name" value="V-set"/>
    <property type="match status" value="1"/>
</dbReference>
<keyword evidence="1" id="KW-0732">Signal</keyword>
<sequence length="194" mass="22329">MCWQRKEDCLETWKSLPEVKDGRWVWDTLLHLHHKCKGEDRVIQPTEDVFASEGDTVTLDCTFETTRPSPTLFWYRQKCNDFPRYMLKSYSDNAEKASEFQTDRFNAAINGTSIPLKIQKLQLTDSAVYYCALEPTVTGNTTTLEEVFPKACRCISTLHLDEGEGGFGLKRATESGKNLLDVTFKHNCNIFYLH</sequence>
<dbReference type="AlphaFoldDB" id="A0A3Q3ENN7"/>
<keyword evidence="3" id="KW-0675">Receptor</keyword>
<dbReference type="Ensembl" id="ENSLBET00000008074.1">
    <property type="protein sequence ID" value="ENSLBEP00000007682.1"/>
    <property type="gene ID" value="ENSLBEG00000005926.1"/>
</dbReference>
<evidence type="ECO:0000256" key="5">
    <source>
        <dbReference type="ARBA" id="ARBA00043266"/>
    </source>
</evidence>
<protein>
    <recommendedName>
        <fullName evidence="6">Ig-like domain-containing protein</fullName>
    </recommendedName>
</protein>
<reference evidence="7" key="2">
    <citation type="submission" date="2025-09" db="UniProtKB">
        <authorList>
            <consortium name="Ensembl"/>
        </authorList>
    </citation>
    <scope>IDENTIFICATION</scope>
</reference>
<dbReference type="SMART" id="SM00409">
    <property type="entry name" value="IG"/>
    <property type="match status" value="1"/>
</dbReference>
<dbReference type="GO" id="GO:0042101">
    <property type="term" value="C:T cell receptor complex"/>
    <property type="evidence" value="ECO:0007669"/>
    <property type="project" value="UniProtKB-KW"/>
</dbReference>
<reference evidence="7" key="1">
    <citation type="submission" date="2025-08" db="UniProtKB">
        <authorList>
            <consortium name="Ensembl"/>
        </authorList>
    </citation>
    <scope>IDENTIFICATION</scope>
</reference>
<dbReference type="SUPFAM" id="SSF48726">
    <property type="entry name" value="Immunoglobulin"/>
    <property type="match status" value="1"/>
</dbReference>
<organism evidence="7 8">
    <name type="scientific">Labrus bergylta</name>
    <name type="common">ballan wrasse</name>
    <dbReference type="NCBI Taxonomy" id="56723"/>
    <lineage>
        <taxon>Eukaryota</taxon>
        <taxon>Metazoa</taxon>
        <taxon>Chordata</taxon>
        <taxon>Craniata</taxon>
        <taxon>Vertebrata</taxon>
        <taxon>Euteleostomi</taxon>
        <taxon>Actinopterygii</taxon>
        <taxon>Neopterygii</taxon>
        <taxon>Teleostei</taxon>
        <taxon>Neoteleostei</taxon>
        <taxon>Acanthomorphata</taxon>
        <taxon>Eupercaria</taxon>
        <taxon>Labriformes</taxon>
        <taxon>Labridae</taxon>
        <taxon>Labrus</taxon>
    </lineage>
</organism>
<dbReference type="InterPro" id="IPR013783">
    <property type="entry name" value="Ig-like_fold"/>
</dbReference>
<keyword evidence="2" id="KW-1064">Adaptive immunity</keyword>
<feature type="domain" description="Ig-like" evidence="6">
    <location>
        <begin position="40"/>
        <end position="145"/>
    </location>
</feature>
<dbReference type="PROSITE" id="PS50835">
    <property type="entry name" value="IG_LIKE"/>
    <property type="match status" value="1"/>
</dbReference>
<dbReference type="PANTHER" id="PTHR19367:SF18">
    <property type="entry name" value="T CELL RECEPTOR ALPHA VARIABLE 16"/>
    <property type="match status" value="1"/>
</dbReference>
<dbReference type="InParanoid" id="A0A3Q3ENN7"/>
<dbReference type="SMART" id="SM00406">
    <property type="entry name" value="IGv"/>
    <property type="match status" value="1"/>
</dbReference>
<evidence type="ECO:0000313" key="8">
    <source>
        <dbReference type="Proteomes" id="UP000261660"/>
    </source>
</evidence>
<dbReference type="Proteomes" id="UP000261660">
    <property type="component" value="Unplaced"/>
</dbReference>
<dbReference type="GeneTree" id="ENSGT01030000234557"/>
<dbReference type="STRING" id="56723.ENSLBEP00000007682"/>
<keyword evidence="5" id="KW-0391">Immunity</keyword>
<dbReference type="PANTHER" id="PTHR19367">
    <property type="entry name" value="T-CELL RECEPTOR ALPHA CHAIN V REGION"/>
    <property type="match status" value="1"/>
</dbReference>
<evidence type="ECO:0000256" key="1">
    <source>
        <dbReference type="ARBA" id="ARBA00022729"/>
    </source>
</evidence>
<dbReference type="InterPro" id="IPR036179">
    <property type="entry name" value="Ig-like_dom_sf"/>
</dbReference>
<dbReference type="InterPro" id="IPR051287">
    <property type="entry name" value="TCR_variable_region"/>
</dbReference>